<evidence type="ECO:0000256" key="6">
    <source>
        <dbReference type="ARBA" id="ARBA00023136"/>
    </source>
</evidence>
<feature type="domain" description="VTT" evidence="9">
    <location>
        <begin position="43"/>
        <end position="172"/>
    </location>
</feature>
<feature type="region of interest" description="Disordered" evidence="8">
    <location>
        <begin position="212"/>
        <end position="243"/>
    </location>
</feature>
<dbReference type="AlphaFoldDB" id="A0A0L8K220"/>
<dbReference type="EMBL" id="LGUP01000316">
    <property type="protein sequence ID" value="KOG19985.1"/>
    <property type="molecule type" value="Genomic_DNA"/>
</dbReference>
<comment type="subcellular location">
    <subcellularLocation>
        <location evidence="1 7">Cell membrane</location>
        <topology evidence="1 7">Multi-pass membrane protein</topology>
    </subcellularLocation>
</comment>
<dbReference type="Proteomes" id="UP000037023">
    <property type="component" value="Unassembled WGS sequence"/>
</dbReference>
<dbReference type="InterPro" id="IPR032816">
    <property type="entry name" value="VTT_dom"/>
</dbReference>
<feature type="transmembrane region" description="Helical" evidence="7">
    <location>
        <begin position="185"/>
        <end position="203"/>
    </location>
</feature>
<reference evidence="10 11" key="1">
    <citation type="submission" date="2015-06" db="EMBL/GenBank/DDBJ databases">
        <authorList>
            <person name="Hoefler B.C."/>
            <person name="Straight P.D."/>
        </authorList>
    </citation>
    <scope>NUCLEOTIDE SEQUENCE [LARGE SCALE GENOMIC DNA]</scope>
    <source>
        <strain evidence="10 11">NRRL 3427</strain>
    </source>
</reference>
<evidence type="ECO:0000259" key="9">
    <source>
        <dbReference type="Pfam" id="PF09335"/>
    </source>
</evidence>
<evidence type="ECO:0000256" key="1">
    <source>
        <dbReference type="ARBA" id="ARBA00004651"/>
    </source>
</evidence>
<dbReference type="PATRIC" id="fig|1938.6.peg.5181"/>
<organism evidence="10 11">
    <name type="scientific">Streptomyces viridochromogenes</name>
    <dbReference type="NCBI Taxonomy" id="1938"/>
    <lineage>
        <taxon>Bacteria</taxon>
        <taxon>Bacillati</taxon>
        <taxon>Actinomycetota</taxon>
        <taxon>Actinomycetes</taxon>
        <taxon>Kitasatosporales</taxon>
        <taxon>Streptomycetaceae</taxon>
        <taxon>Streptomyces</taxon>
    </lineage>
</organism>
<dbReference type="OrthoDB" id="5189166at2"/>
<feature type="transmembrane region" description="Helical" evidence="7">
    <location>
        <begin position="29"/>
        <end position="56"/>
    </location>
</feature>
<keyword evidence="5 7" id="KW-1133">Transmembrane helix</keyword>
<feature type="transmembrane region" description="Helical" evidence="7">
    <location>
        <begin position="158"/>
        <end position="179"/>
    </location>
</feature>
<evidence type="ECO:0000256" key="5">
    <source>
        <dbReference type="ARBA" id="ARBA00022989"/>
    </source>
</evidence>
<sequence>MIAGVTGVVTAVRELAPESTQQAVGYPSLFLLVALGALVPIVPTGAIVSSAAVVAFHQTSPLALLHVFLVASLAAWLGDTALYWLGQRGVRSHNGSRWLAALRGRVTPERLAQAQERLETHRVSVLVLSRLVPAGRIPVMLACLLSEMPLRRFARGDLAACLAWAATYQLIGILGGSLFPEPWQGVVAAVALTVLVSAVPGLWRRIRGRRRPDGAGAAGDAAPGNEASGDGLPGNGVSGHEHP</sequence>
<protein>
    <submittedName>
        <fullName evidence="10">Membrane protein</fullName>
    </submittedName>
</protein>
<dbReference type="RefSeq" id="WP_033202944.1">
    <property type="nucleotide sequence ID" value="NZ_LGUP01000316.1"/>
</dbReference>
<dbReference type="InterPro" id="IPR032818">
    <property type="entry name" value="DedA-like"/>
</dbReference>
<dbReference type="PANTHER" id="PTHR30353">
    <property type="entry name" value="INNER MEMBRANE PROTEIN DEDA-RELATED"/>
    <property type="match status" value="1"/>
</dbReference>
<feature type="transmembrane region" description="Helical" evidence="7">
    <location>
        <begin position="62"/>
        <end position="85"/>
    </location>
</feature>
<evidence type="ECO:0000256" key="4">
    <source>
        <dbReference type="ARBA" id="ARBA00022692"/>
    </source>
</evidence>
<comment type="caution">
    <text evidence="10">The sequence shown here is derived from an EMBL/GenBank/DDBJ whole genome shotgun (WGS) entry which is preliminary data.</text>
</comment>
<evidence type="ECO:0000256" key="3">
    <source>
        <dbReference type="ARBA" id="ARBA00022475"/>
    </source>
</evidence>
<evidence type="ECO:0000256" key="7">
    <source>
        <dbReference type="RuleBase" id="RU367016"/>
    </source>
</evidence>
<dbReference type="GO" id="GO:0005886">
    <property type="term" value="C:plasma membrane"/>
    <property type="evidence" value="ECO:0007669"/>
    <property type="project" value="UniProtKB-SubCell"/>
</dbReference>
<proteinExistence type="inferred from homology"/>
<keyword evidence="4 7" id="KW-0812">Transmembrane</keyword>
<keyword evidence="3 7" id="KW-1003">Cell membrane</keyword>
<evidence type="ECO:0000313" key="10">
    <source>
        <dbReference type="EMBL" id="KOG19985.1"/>
    </source>
</evidence>
<gene>
    <name evidence="10" type="ORF">ADK34_24070</name>
</gene>
<keyword evidence="6 7" id="KW-0472">Membrane</keyword>
<comment type="similarity">
    <text evidence="2 7">Belongs to the DedA family.</text>
</comment>
<name>A0A0L8K220_STRVR</name>
<dbReference type="Pfam" id="PF09335">
    <property type="entry name" value="VTT_dom"/>
    <property type="match status" value="1"/>
</dbReference>
<evidence type="ECO:0000256" key="2">
    <source>
        <dbReference type="ARBA" id="ARBA00010792"/>
    </source>
</evidence>
<evidence type="ECO:0000256" key="8">
    <source>
        <dbReference type="SAM" id="MobiDB-lite"/>
    </source>
</evidence>
<evidence type="ECO:0000313" key="11">
    <source>
        <dbReference type="Proteomes" id="UP000037023"/>
    </source>
</evidence>
<dbReference type="PANTHER" id="PTHR30353:SF0">
    <property type="entry name" value="TRANSMEMBRANE PROTEIN"/>
    <property type="match status" value="1"/>
</dbReference>
<accession>A0A0L8K220</accession>
<feature type="compositionally biased region" description="Low complexity" evidence="8">
    <location>
        <begin position="214"/>
        <end position="224"/>
    </location>
</feature>